<dbReference type="PANTHER" id="PTHR10900">
    <property type="entry name" value="PERIOSTIN-RELATED"/>
    <property type="match status" value="1"/>
</dbReference>
<evidence type="ECO:0000313" key="4">
    <source>
        <dbReference type="Proteomes" id="UP001043456"/>
    </source>
</evidence>
<dbReference type="Proteomes" id="UP001043456">
    <property type="component" value="Unassembled WGS sequence"/>
</dbReference>
<sequence>MKLISTLLVTCLTVCSCVLAATQDPLNYRNINPSYVAPKSSNTTTLLEFIKSRSDLSRLSEALDKVGGFSEAFDTDPTWKFTFFAPNNDAFEKNVGRYFTTFESTPKGKWWLGNTILHHYVPNTNLKSSNFNGTSQQFQTATYLYVGAEIQDGNLLLNKVATVVEKDIAITQVGWTSAQEDVANALQGLVHIIDHILDPSAQIFEGDLPRISQAFIPGSCSNPNLPYC</sequence>
<protein>
    <recommendedName>
        <fullName evidence="2">FAS1 domain-containing protein</fullName>
    </recommendedName>
</protein>
<proteinExistence type="predicted"/>
<accession>A0A9P3ERB6</accession>
<dbReference type="Gene3D" id="2.30.180.10">
    <property type="entry name" value="FAS1 domain"/>
    <property type="match status" value="1"/>
</dbReference>
<feature type="chain" id="PRO_5040412349" description="FAS1 domain-containing protein" evidence="1">
    <location>
        <begin position="21"/>
        <end position="228"/>
    </location>
</feature>
<dbReference type="PANTHER" id="PTHR10900:SF77">
    <property type="entry name" value="FI19380P1"/>
    <property type="match status" value="1"/>
</dbReference>
<dbReference type="SUPFAM" id="SSF82153">
    <property type="entry name" value="FAS1 domain"/>
    <property type="match status" value="1"/>
</dbReference>
<dbReference type="GeneID" id="67002312"/>
<reference evidence="3 4" key="1">
    <citation type="submission" date="2018-10" db="EMBL/GenBank/DDBJ databases">
        <title>Pan-genome distribution and transcriptional activeness of fungal secondary metabolism genes in Aspergillus section Fumigati.</title>
        <authorList>
            <person name="Takahashi H."/>
            <person name="Umemura M."/>
            <person name="Ninomiya A."/>
            <person name="Kusuya Y."/>
            <person name="Urayama S."/>
            <person name="Shimizu M."/>
            <person name="Watanabe A."/>
            <person name="Kamei K."/>
            <person name="Yaguchi T."/>
            <person name="Hagiwara D."/>
        </authorList>
    </citation>
    <scope>NUCLEOTIDE SEQUENCE [LARGE SCALE GENOMIC DNA]</scope>
    <source>
        <strain evidence="3 4">IFM 55266</strain>
    </source>
</reference>
<comment type="caution">
    <text evidence="3">The sequence shown here is derived from an EMBL/GenBank/DDBJ whole genome shotgun (WGS) entry which is preliminary data.</text>
</comment>
<organism evidence="3 4">
    <name type="scientific">Aspergillus pseudoviridinutans</name>
    <dbReference type="NCBI Taxonomy" id="1517512"/>
    <lineage>
        <taxon>Eukaryota</taxon>
        <taxon>Fungi</taxon>
        <taxon>Dikarya</taxon>
        <taxon>Ascomycota</taxon>
        <taxon>Pezizomycotina</taxon>
        <taxon>Eurotiomycetes</taxon>
        <taxon>Eurotiomycetidae</taxon>
        <taxon>Eurotiales</taxon>
        <taxon>Aspergillaceae</taxon>
        <taxon>Aspergillus</taxon>
        <taxon>Aspergillus subgen. Fumigati</taxon>
    </lineage>
</organism>
<dbReference type="PROSITE" id="PS50213">
    <property type="entry name" value="FAS1"/>
    <property type="match status" value="1"/>
</dbReference>
<keyword evidence="4" id="KW-1185">Reference proteome</keyword>
<dbReference type="InterPro" id="IPR050904">
    <property type="entry name" value="Adhesion/Biosynth-related"/>
</dbReference>
<evidence type="ECO:0000259" key="2">
    <source>
        <dbReference type="PROSITE" id="PS50213"/>
    </source>
</evidence>
<gene>
    <name evidence="3" type="ORF">Asppvi_003700</name>
</gene>
<dbReference type="RefSeq" id="XP_043155596.1">
    <property type="nucleotide sequence ID" value="XM_043299661.1"/>
</dbReference>
<keyword evidence="1" id="KW-0732">Signal</keyword>
<dbReference type="InterPro" id="IPR036378">
    <property type="entry name" value="FAS1_dom_sf"/>
</dbReference>
<dbReference type="OrthoDB" id="286301at2759"/>
<feature type="domain" description="FAS1" evidence="2">
    <location>
        <begin position="43"/>
        <end position="197"/>
    </location>
</feature>
<evidence type="ECO:0000313" key="3">
    <source>
        <dbReference type="EMBL" id="GIJ84849.1"/>
    </source>
</evidence>
<dbReference type="Pfam" id="PF02469">
    <property type="entry name" value="Fasciclin"/>
    <property type="match status" value="1"/>
</dbReference>
<dbReference type="EMBL" id="BHVY01000002">
    <property type="protein sequence ID" value="GIJ84849.1"/>
    <property type="molecule type" value="Genomic_DNA"/>
</dbReference>
<dbReference type="InterPro" id="IPR000782">
    <property type="entry name" value="FAS1_domain"/>
</dbReference>
<feature type="signal peptide" evidence="1">
    <location>
        <begin position="1"/>
        <end position="20"/>
    </location>
</feature>
<dbReference type="PROSITE" id="PS51257">
    <property type="entry name" value="PROKAR_LIPOPROTEIN"/>
    <property type="match status" value="1"/>
</dbReference>
<dbReference type="AlphaFoldDB" id="A0A9P3ERB6"/>
<evidence type="ECO:0000256" key="1">
    <source>
        <dbReference type="SAM" id="SignalP"/>
    </source>
</evidence>
<name>A0A9P3ERB6_9EURO</name>